<proteinExistence type="predicted"/>
<sequence>MKIIVIVAFVLIIASLASALFHLIKHKSSIDSEKIMQALTLRSGLSILLFVLLFLAVASGLVKPHGLGMQMHKPEAASSQPNPQTP</sequence>
<evidence type="ECO:0008006" key="4">
    <source>
        <dbReference type="Google" id="ProtNLM"/>
    </source>
</evidence>
<dbReference type="Pfam" id="PF11137">
    <property type="entry name" value="DUF2909"/>
    <property type="match status" value="1"/>
</dbReference>
<evidence type="ECO:0000313" key="2">
    <source>
        <dbReference type="EMBL" id="SJM92765.1"/>
    </source>
</evidence>
<accession>A0A1R4H952</accession>
<keyword evidence="1" id="KW-0472">Membrane</keyword>
<keyword evidence="3" id="KW-1185">Reference proteome</keyword>
<organism evidence="2 3">
    <name type="scientific">Crenothrix polyspora</name>
    <dbReference type="NCBI Taxonomy" id="360316"/>
    <lineage>
        <taxon>Bacteria</taxon>
        <taxon>Pseudomonadati</taxon>
        <taxon>Pseudomonadota</taxon>
        <taxon>Gammaproteobacteria</taxon>
        <taxon>Methylococcales</taxon>
        <taxon>Crenotrichaceae</taxon>
        <taxon>Crenothrix</taxon>
    </lineage>
</organism>
<dbReference type="EMBL" id="FUKJ01000213">
    <property type="protein sequence ID" value="SJM92765.1"/>
    <property type="molecule type" value="Genomic_DNA"/>
</dbReference>
<dbReference type="InterPro" id="IPR021313">
    <property type="entry name" value="DUF2909"/>
</dbReference>
<protein>
    <recommendedName>
        <fullName evidence="4">Transmembrane protein</fullName>
    </recommendedName>
</protein>
<feature type="transmembrane region" description="Helical" evidence="1">
    <location>
        <begin position="43"/>
        <end position="62"/>
    </location>
</feature>
<reference evidence="3" key="1">
    <citation type="submission" date="2017-02" db="EMBL/GenBank/DDBJ databases">
        <authorList>
            <person name="Daims H."/>
        </authorList>
    </citation>
    <scope>NUCLEOTIDE SEQUENCE [LARGE SCALE GENOMIC DNA]</scope>
</reference>
<evidence type="ECO:0000313" key="3">
    <source>
        <dbReference type="Proteomes" id="UP000195442"/>
    </source>
</evidence>
<keyword evidence="1" id="KW-1133">Transmembrane helix</keyword>
<gene>
    <name evidence="2" type="ORF">CRENPOLYSF2_2900010</name>
</gene>
<evidence type="ECO:0000256" key="1">
    <source>
        <dbReference type="SAM" id="Phobius"/>
    </source>
</evidence>
<dbReference type="AlphaFoldDB" id="A0A1R4H952"/>
<dbReference type="Proteomes" id="UP000195442">
    <property type="component" value="Unassembled WGS sequence"/>
</dbReference>
<dbReference type="RefSeq" id="WP_306298238.1">
    <property type="nucleotide sequence ID" value="NZ_FUKJ01000213.1"/>
</dbReference>
<name>A0A1R4H952_9GAMM</name>
<keyword evidence="1" id="KW-0812">Transmembrane</keyword>